<dbReference type="Proteomes" id="UP000595437">
    <property type="component" value="Chromosome 8"/>
</dbReference>
<gene>
    <name evidence="2" type="ORF">FKW44_013133</name>
</gene>
<feature type="region of interest" description="Disordered" evidence="1">
    <location>
        <begin position="1"/>
        <end position="22"/>
    </location>
</feature>
<organism evidence="2 3">
    <name type="scientific">Caligus rogercresseyi</name>
    <name type="common">Sea louse</name>
    <dbReference type="NCBI Taxonomy" id="217165"/>
    <lineage>
        <taxon>Eukaryota</taxon>
        <taxon>Metazoa</taxon>
        <taxon>Ecdysozoa</taxon>
        <taxon>Arthropoda</taxon>
        <taxon>Crustacea</taxon>
        <taxon>Multicrustacea</taxon>
        <taxon>Hexanauplia</taxon>
        <taxon>Copepoda</taxon>
        <taxon>Siphonostomatoida</taxon>
        <taxon>Caligidae</taxon>
        <taxon>Caligus</taxon>
    </lineage>
</organism>
<keyword evidence="3" id="KW-1185">Reference proteome</keyword>
<sequence length="165" mass="18810">SKKRVREPDAEVEPDDEEENHAPSSKSFFLFFNEDLTHKRIPQGISRVLLRFKRKDGKSSLTKHVALPPLNASQFWNLLRLNDSEQYTYLHWKGVHLKTSLIANLLEKCMKGNTGKRLFLHVPGLSKNFSFIAIPGLGKYVFAGPFKDPINNKNISDATDVMTID</sequence>
<evidence type="ECO:0000256" key="1">
    <source>
        <dbReference type="SAM" id="MobiDB-lite"/>
    </source>
</evidence>
<dbReference type="OrthoDB" id="6119313at2759"/>
<evidence type="ECO:0000313" key="3">
    <source>
        <dbReference type="Proteomes" id="UP000595437"/>
    </source>
</evidence>
<reference evidence="3" key="1">
    <citation type="submission" date="2021-01" db="EMBL/GenBank/DDBJ databases">
        <title>Caligus Genome Assembly.</title>
        <authorList>
            <person name="Gallardo-Escarate C."/>
        </authorList>
    </citation>
    <scope>NUCLEOTIDE SEQUENCE [LARGE SCALE GENOMIC DNA]</scope>
</reference>
<evidence type="ECO:0000313" key="2">
    <source>
        <dbReference type="EMBL" id="QQP51697.1"/>
    </source>
</evidence>
<feature type="non-terminal residue" evidence="2">
    <location>
        <position position="1"/>
    </location>
</feature>
<dbReference type="AlphaFoldDB" id="A0A7T8HKN9"/>
<name>A0A7T8HKN9_CALRO</name>
<protein>
    <submittedName>
        <fullName evidence="2">MAX geneassociated proteinlike</fullName>
    </submittedName>
</protein>
<proteinExistence type="predicted"/>
<feature type="compositionally biased region" description="Acidic residues" evidence="1">
    <location>
        <begin position="10"/>
        <end position="19"/>
    </location>
</feature>
<accession>A0A7T8HKN9</accession>
<dbReference type="EMBL" id="CP045897">
    <property type="protein sequence ID" value="QQP51697.1"/>
    <property type="molecule type" value="Genomic_DNA"/>
</dbReference>